<reference evidence="6 7" key="1">
    <citation type="journal article" date="2017" name="BMC Genomics">
        <title>Whole-genome assembly of Babesia ovata and comparative genomics between closely related pathogens.</title>
        <authorList>
            <person name="Yamagishi J."/>
            <person name="Asada M."/>
            <person name="Hakimi H."/>
            <person name="Tanaka T.Q."/>
            <person name="Sugimoto C."/>
            <person name="Kawazu S."/>
        </authorList>
    </citation>
    <scope>NUCLEOTIDE SEQUENCE [LARGE SCALE GENOMIC DNA]</scope>
    <source>
        <strain evidence="6 7">Miyake</strain>
    </source>
</reference>
<dbReference type="Pfam" id="PF09756">
    <property type="entry name" value="DDRGK"/>
    <property type="match status" value="1"/>
</dbReference>
<dbReference type="RefSeq" id="XP_028868652.1">
    <property type="nucleotide sequence ID" value="XM_029012819.1"/>
</dbReference>
<comment type="caution">
    <text evidence="6">The sequence shown here is derived from an EMBL/GenBank/DDBJ whole genome shotgun (WGS) entry which is preliminary data.</text>
</comment>
<feature type="compositionally biased region" description="Basic and acidic residues" evidence="5">
    <location>
        <begin position="55"/>
        <end position="91"/>
    </location>
</feature>
<dbReference type="AlphaFoldDB" id="A0A2H6KHG2"/>
<evidence type="ECO:0000256" key="3">
    <source>
        <dbReference type="ARBA" id="ARBA00022989"/>
    </source>
</evidence>
<dbReference type="VEuPathDB" id="PiroplasmaDB:BOVATA_039020"/>
<dbReference type="SUPFAM" id="SSF46785">
    <property type="entry name" value="Winged helix' DNA-binding domain"/>
    <property type="match status" value="1"/>
</dbReference>
<dbReference type="GeneID" id="39876179"/>
<evidence type="ECO:0000256" key="1">
    <source>
        <dbReference type="ARBA" id="ARBA00004167"/>
    </source>
</evidence>
<gene>
    <name evidence="6" type="ORF">BOVATA_039020</name>
</gene>
<evidence type="ECO:0000256" key="2">
    <source>
        <dbReference type="ARBA" id="ARBA00022692"/>
    </source>
</evidence>
<dbReference type="InterPro" id="IPR036390">
    <property type="entry name" value="WH_DNA-bd_sf"/>
</dbReference>
<dbReference type="PANTHER" id="PTHR48176:SF1">
    <property type="entry name" value="DDRGK DOMAIN-CONTAINING PROTEIN 1"/>
    <property type="match status" value="1"/>
</dbReference>
<dbReference type="EMBL" id="BDSA01000005">
    <property type="protein sequence ID" value="GBE62409.1"/>
    <property type="molecule type" value="Genomic_DNA"/>
</dbReference>
<dbReference type="GO" id="GO:0044389">
    <property type="term" value="F:ubiquitin-like protein ligase binding"/>
    <property type="evidence" value="ECO:0007669"/>
    <property type="project" value="TreeGrafter"/>
</dbReference>
<feature type="region of interest" description="Disordered" evidence="5">
    <location>
        <begin position="1"/>
        <end position="91"/>
    </location>
</feature>
<protein>
    <submittedName>
        <fullName evidence="6">DDRGK domain-containing protein</fullName>
    </submittedName>
</protein>
<evidence type="ECO:0000256" key="5">
    <source>
        <dbReference type="SAM" id="MobiDB-lite"/>
    </source>
</evidence>
<comment type="subcellular location">
    <subcellularLocation>
        <location evidence="1">Membrane</location>
        <topology evidence="1">Single-pass membrane protein</topology>
    </subcellularLocation>
</comment>
<proteinExistence type="predicted"/>
<dbReference type="InterPro" id="IPR050899">
    <property type="entry name" value="DDRGK_domain-containing"/>
</dbReference>
<accession>A0A2H6KHG2</accession>
<dbReference type="OrthoDB" id="2285710at2759"/>
<keyword evidence="2" id="KW-0812">Transmembrane</keyword>
<organism evidence="6 7">
    <name type="scientific">Babesia ovata</name>
    <dbReference type="NCBI Taxonomy" id="189622"/>
    <lineage>
        <taxon>Eukaryota</taxon>
        <taxon>Sar</taxon>
        <taxon>Alveolata</taxon>
        <taxon>Apicomplexa</taxon>
        <taxon>Aconoidasida</taxon>
        <taxon>Piroplasmida</taxon>
        <taxon>Babesiidae</taxon>
        <taxon>Babesia</taxon>
    </lineage>
</organism>
<name>A0A2H6KHG2_9APIC</name>
<dbReference type="PANTHER" id="PTHR48176">
    <property type="entry name" value="DDRGK DOMAIN-CONTAINING PROTEIN 1"/>
    <property type="match status" value="1"/>
</dbReference>
<dbReference type="Gene3D" id="1.10.10.10">
    <property type="entry name" value="Winged helix-like DNA-binding domain superfamily/Winged helix DNA-binding domain"/>
    <property type="match status" value="1"/>
</dbReference>
<keyword evidence="3" id="KW-1133">Transmembrane helix</keyword>
<sequence length="237" mass="28131">MAYLRRAIYTSELEGEQTEASHASLPTDAEQHSGPLTAKQLKKQELKEAKRRQKALRDEERKERDKKKQEREDVYQQRREEKERQRHEDELKRADRAYEAYRNIASSFVVETEGHEQPRKQFNVEDFVNFVIWKKATNLVELSAKFDLKQNEVVHRLNQLEDQGRLFGLLDERGRYLYISATDVDTLEHYIVNSGRIHKSRNLTPFCNTALCMEPTEENVSRLRAWEQSVQQYTMEV</sequence>
<evidence type="ECO:0000313" key="6">
    <source>
        <dbReference type="EMBL" id="GBE62409.1"/>
    </source>
</evidence>
<keyword evidence="4" id="KW-0472">Membrane</keyword>
<dbReference type="InterPro" id="IPR019153">
    <property type="entry name" value="DDRGK_dom-contain"/>
</dbReference>
<evidence type="ECO:0000256" key="4">
    <source>
        <dbReference type="ARBA" id="ARBA00023136"/>
    </source>
</evidence>
<evidence type="ECO:0000313" key="7">
    <source>
        <dbReference type="Proteomes" id="UP000236319"/>
    </source>
</evidence>
<dbReference type="InterPro" id="IPR036388">
    <property type="entry name" value="WH-like_DNA-bd_sf"/>
</dbReference>
<keyword evidence="7" id="KW-1185">Reference proteome</keyword>
<dbReference type="Proteomes" id="UP000236319">
    <property type="component" value="Unassembled WGS sequence"/>
</dbReference>
<dbReference type="GO" id="GO:0016020">
    <property type="term" value="C:membrane"/>
    <property type="evidence" value="ECO:0007669"/>
    <property type="project" value="UniProtKB-SubCell"/>
</dbReference>
<dbReference type="SMART" id="SM01128">
    <property type="entry name" value="DDRGK"/>
    <property type="match status" value="1"/>
</dbReference>